<sequence>MFACKPCFLKYECTIQPDYADKSKQKNKPKFTGNRKTIFLFLVVEKNGAKGAKR</sequence>
<gene>
    <name evidence="1" type="ORF">M472_14260</name>
</gene>
<evidence type="ECO:0000313" key="1">
    <source>
        <dbReference type="EMBL" id="ERJ59929.1"/>
    </source>
</evidence>
<keyword evidence="2" id="KW-1185">Reference proteome</keyword>
<evidence type="ECO:0000313" key="2">
    <source>
        <dbReference type="Proteomes" id="UP000016584"/>
    </source>
</evidence>
<protein>
    <submittedName>
        <fullName evidence="1">Uncharacterized protein</fullName>
    </submittedName>
</protein>
<accession>U2J4Q3</accession>
<name>U2J4Q3_9SPHI</name>
<organism evidence="1 2">
    <name type="scientific">Sphingobacterium paucimobilis HER1398</name>
    <dbReference type="NCBI Taxonomy" id="1346330"/>
    <lineage>
        <taxon>Bacteria</taxon>
        <taxon>Pseudomonadati</taxon>
        <taxon>Bacteroidota</taxon>
        <taxon>Sphingobacteriia</taxon>
        <taxon>Sphingobacteriales</taxon>
        <taxon>Sphingobacteriaceae</taxon>
        <taxon>Sphingobacterium</taxon>
    </lineage>
</organism>
<reference evidence="1 2" key="1">
    <citation type="journal article" date="2013" name="Genome Announc.">
        <title>The Draft Genome Sequence of Sphingomonas paucimobilis Strain HER1398 (Proteobacteria), Host to the Giant PAU Phage, Indicates That It Is a Member of the Genus Sphingobacterium (Bacteroidetes).</title>
        <authorList>
            <person name="White R.A.III."/>
            <person name="Suttle C.A."/>
        </authorList>
    </citation>
    <scope>NUCLEOTIDE SEQUENCE [LARGE SCALE GENOMIC DNA]</scope>
    <source>
        <strain evidence="1 2">HER1398</strain>
    </source>
</reference>
<dbReference type="Proteomes" id="UP000016584">
    <property type="component" value="Unassembled WGS sequence"/>
</dbReference>
<dbReference type="EMBL" id="ATDL01000012">
    <property type="protein sequence ID" value="ERJ59929.1"/>
    <property type="molecule type" value="Genomic_DNA"/>
</dbReference>
<dbReference type="AlphaFoldDB" id="U2J4Q3"/>
<proteinExistence type="predicted"/>
<comment type="caution">
    <text evidence="1">The sequence shown here is derived from an EMBL/GenBank/DDBJ whole genome shotgun (WGS) entry which is preliminary data.</text>
</comment>